<evidence type="ECO:0000313" key="2">
    <source>
        <dbReference type="Proteomes" id="UP001168877"/>
    </source>
</evidence>
<comment type="caution">
    <text evidence="1">The sequence shown here is derived from an EMBL/GenBank/DDBJ whole genome shotgun (WGS) entry which is preliminary data.</text>
</comment>
<name>A0AA39VPK1_ACESA</name>
<dbReference type="EMBL" id="JAUESC010000380">
    <property type="protein sequence ID" value="KAK0593469.1"/>
    <property type="molecule type" value="Genomic_DNA"/>
</dbReference>
<proteinExistence type="predicted"/>
<gene>
    <name evidence="1" type="ORF">LWI29_037151</name>
</gene>
<reference evidence="1" key="1">
    <citation type="journal article" date="2022" name="Plant J.">
        <title>Strategies of tolerance reflected in two North American maple genomes.</title>
        <authorList>
            <person name="McEvoy S.L."/>
            <person name="Sezen U.U."/>
            <person name="Trouern-Trend A."/>
            <person name="McMahon S.M."/>
            <person name="Schaberg P.G."/>
            <person name="Yang J."/>
            <person name="Wegrzyn J.L."/>
            <person name="Swenson N.G."/>
        </authorList>
    </citation>
    <scope>NUCLEOTIDE SEQUENCE</scope>
    <source>
        <strain evidence="1">NS2018</strain>
    </source>
</reference>
<evidence type="ECO:0000313" key="1">
    <source>
        <dbReference type="EMBL" id="KAK0593469.1"/>
    </source>
</evidence>
<protein>
    <submittedName>
        <fullName evidence="1">Uncharacterized protein</fullName>
    </submittedName>
</protein>
<organism evidence="1 2">
    <name type="scientific">Acer saccharum</name>
    <name type="common">Sugar maple</name>
    <dbReference type="NCBI Taxonomy" id="4024"/>
    <lineage>
        <taxon>Eukaryota</taxon>
        <taxon>Viridiplantae</taxon>
        <taxon>Streptophyta</taxon>
        <taxon>Embryophyta</taxon>
        <taxon>Tracheophyta</taxon>
        <taxon>Spermatophyta</taxon>
        <taxon>Magnoliopsida</taxon>
        <taxon>eudicotyledons</taxon>
        <taxon>Gunneridae</taxon>
        <taxon>Pentapetalae</taxon>
        <taxon>rosids</taxon>
        <taxon>malvids</taxon>
        <taxon>Sapindales</taxon>
        <taxon>Sapindaceae</taxon>
        <taxon>Hippocastanoideae</taxon>
        <taxon>Acereae</taxon>
        <taxon>Acer</taxon>
    </lineage>
</organism>
<dbReference type="AlphaFoldDB" id="A0AA39VPK1"/>
<keyword evidence="2" id="KW-1185">Reference proteome</keyword>
<dbReference type="Proteomes" id="UP001168877">
    <property type="component" value="Unassembled WGS sequence"/>
</dbReference>
<accession>A0AA39VPK1</accession>
<sequence>MFPSSSSLLSQYSLSLSSPFRFHLQKPLTGLCSCCYSSSYIEEEGKLDIPMVNMSFVGMAMTLRRTRIEELNEICISRNLVLNLEGIKLTIDWGLVPLTVESDALGVVMYFNGSDFSKGDVDNVIILVTIMLGMLILDSDDSYGRLEQYRHRSITRPFPGADSPAGHVFQRRF</sequence>
<reference evidence="1" key="2">
    <citation type="submission" date="2023-06" db="EMBL/GenBank/DDBJ databases">
        <authorList>
            <person name="Swenson N.G."/>
            <person name="Wegrzyn J.L."/>
            <person name="Mcevoy S.L."/>
        </authorList>
    </citation>
    <scope>NUCLEOTIDE SEQUENCE</scope>
    <source>
        <strain evidence="1">NS2018</strain>
        <tissue evidence="1">Leaf</tissue>
    </source>
</reference>